<dbReference type="PANTHER" id="PTHR23149:SF26">
    <property type="entry name" value="PROTEIN TMA23"/>
    <property type="match status" value="1"/>
</dbReference>
<dbReference type="Proteomes" id="UP000738402">
    <property type="component" value="Unassembled WGS sequence"/>
</dbReference>
<dbReference type="AlphaFoldDB" id="A0AAN6D8J3"/>
<proteinExistence type="predicted"/>
<dbReference type="InterPro" id="IPR050656">
    <property type="entry name" value="PINX1"/>
</dbReference>
<dbReference type="PANTHER" id="PTHR23149">
    <property type="entry name" value="G PATCH DOMAIN CONTAINING PROTEIN"/>
    <property type="match status" value="1"/>
</dbReference>
<evidence type="ECO:0000313" key="2">
    <source>
        <dbReference type="EMBL" id="KAG7730063.1"/>
    </source>
</evidence>
<dbReference type="EMBL" id="JAHLUH010000002">
    <property type="protein sequence ID" value="KAG7730063.1"/>
    <property type="molecule type" value="Genomic_DNA"/>
</dbReference>
<feature type="compositionally biased region" description="Polar residues" evidence="1">
    <location>
        <begin position="168"/>
        <end position="179"/>
    </location>
</feature>
<organism evidence="2 3">
    <name type="scientific">Ogataea haglerorum</name>
    <dbReference type="NCBI Taxonomy" id="1937702"/>
    <lineage>
        <taxon>Eukaryota</taxon>
        <taxon>Fungi</taxon>
        <taxon>Dikarya</taxon>
        <taxon>Ascomycota</taxon>
        <taxon>Saccharomycotina</taxon>
        <taxon>Pichiomycetes</taxon>
        <taxon>Pichiales</taxon>
        <taxon>Pichiaceae</taxon>
        <taxon>Ogataea</taxon>
    </lineage>
</organism>
<feature type="compositionally biased region" description="Basic residues" evidence="1">
    <location>
        <begin position="126"/>
        <end position="164"/>
    </location>
</feature>
<reference evidence="2" key="1">
    <citation type="journal article" date="2021" name="G3 (Bethesda)">
        <title>Genomic diversity, chromosomal rearrangements, and interspecies hybridization in the ogataea polymorpha species complex.</title>
        <authorList>
            <person name="Hanson S.J."/>
            <person name="Cinneide E.O."/>
            <person name="Salzberg L.I."/>
            <person name="Wolfe K.H."/>
            <person name="McGowan J."/>
            <person name="Fitzpatrick D.A."/>
            <person name="Matlin K."/>
        </authorList>
    </citation>
    <scope>NUCLEOTIDE SEQUENCE</scope>
    <source>
        <strain evidence="2">83-405-1</strain>
    </source>
</reference>
<gene>
    <name evidence="2" type="ORF">KL933_001143</name>
</gene>
<name>A0AAN6D8J3_9ASCO</name>
<evidence type="ECO:0000256" key="1">
    <source>
        <dbReference type="SAM" id="MobiDB-lite"/>
    </source>
</evidence>
<evidence type="ECO:0008006" key="4">
    <source>
        <dbReference type="Google" id="ProtNLM"/>
    </source>
</evidence>
<accession>A0AAN6D8J3</accession>
<protein>
    <recommendedName>
        <fullName evidence="4">G-patch domain-containing protein</fullName>
    </recommendedName>
</protein>
<feature type="region of interest" description="Disordered" evidence="1">
    <location>
        <begin position="105"/>
        <end position="179"/>
    </location>
</feature>
<sequence>MDPRGYLKSYGWIEGEALQRGGLKRPILVSHKKNVFGIGHTSNQAEAWWEKMFDGQLKSLDVTSKNGAVSFVQDEKSFKEFAKSQSPLYKMFVKGGVLQGTIKKEPEIDRPGHEQLMIFDLDDSKKKGKKRKKDRKQGKHKEKKRRRKSKRKDRVKEGKIKKKVRVQDVTSLHISHSHT</sequence>
<evidence type="ECO:0000313" key="3">
    <source>
        <dbReference type="Proteomes" id="UP000738402"/>
    </source>
</evidence>
<comment type="caution">
    <text evidence="2">The sequence shown here is derived from an EMBL/GenBank/DDBJ whole genome shotgun (WGS) entry which is preliminary data.</text>
</comment>